<sequence length="236" mass="27124">MIGWVDCPIPFTHRGIAMNTMSHPHSSRECPGALDTNNVRTCLSAGGQVREGRKPPTVIPTGMVRIKPIHMKGYFFEVGGVQYRLYLKEERLATPFPKDSPAHITLINFANDVRPNRVSNGVPESCRIAARVVWELAQECHPLSYSLRRHEDGRVYHNVWKLPFEEVGFHVRSYRESWEWFFSMRGYQSPPTGQEWDEFFRNAGTTIVPAEDNEGRFWIVDPKQLPEILTKGFTHA</sequence>
<dbReference type="EMBL" id="LCCZ01000007">
    <property type="protein sequence ID" value="KKS44312.1"/>
    <property type="molecule type" value="Genomic_DNA"/>
</dbReference>
<reference evidence="1 2" key="1">
    <citation type="journal article" date="2015" name="Nature">
        <title>rRNA introns, odd ribosomes, and small enigmatic genomes across a large radiation of phyla.</title>
        <authorList>
            <person name="Brown C.T."/>
            <person name="Hug L.A."/>
            <person name="Thomas B.C."/>
            <person name="Sharon I."/>
            <person name="Castelle C.J."/>
            <person name="Singh A."/>
            <person name="Wilkins M.J."/>
            <person name="Williams K.H."/>
            <person name="Banfield J.F."/>
        </authorList>
    </citation>
    <scope>NUCLEOTIDE SEQUENCE [LARGE SCALE GENOMIC DNA]</scope>
</reference>
<evidence type="ECO:0000313" key="1">
    <source>
        <dbReference type="EMBL" id="KKS44312.1"/>
    </source>
</evidence>
<protein>
    <submittedName>
        <fullName evidence="1">Uncharacterized protein</fullName>
    </submittedName>
</protein>
<dbReference type="Proteomes" id="UP000034875">
    <property type="component" value="Unassembled WGS sequence"/>
</dbReference>
<evidence type="ECO:0000313" key="2">
    <source>
        <dbReference type="Proteomes" id="UP000034875"/>
    </source>
</evidence>
<organism evidence="1 2">
    <name type="scientific">candidate division CPR1 bacterium GW2011_GWA2_42_17</name>
    <dbReference type="NCBI Taxonomy" id="1618341"/>
    <lineage>
        <taxon>Bacteria</taxon>
        <taxon>candidate division CPR1</taxon>
    </lineage>
</organism>
<name>A0A0G0Z6I1_9BACT</name>
<dbReference type="AlphaFoldDB" id="A0A0G0Z6I1"/>
<comment type="caution">
    <text evidence="1">The sequence shown here is derived from an EMBL/GenBank/DDBJ whole genome shotgun (WGS) entry which is preliminary data.</text>
</comment>
<gene>
    <name evidence="1" type="ORF">UV05_C0007G0002</name>
</gene>
<accession>A0A0G0Z6I1</accession>
<proteinExistence type="predicted"/>